<dbReference type="Pfam" id="PF01724">
    <property type="entry name" value="DUF29"/>
    <property type="match status" value="1"/>
</dbReference>
<evidence type="ECO:0000313" key="1">
    <source>
        <dbReference type="EMBL" id="OBQ26433.1"/>
    </source>
</evidence>
<dbReference type="PANTHER" id="PTHR34235:SF3">
    <property type="entry name" value="SLR1203 PROTEIN"/>
    <property type="match status" value="1"/>
</dbReference>
<proteinExistence type="predicted"/>
<dbReference type="AlphaFoldDB" id="A0A1B7VZI2"/>
<evidence type="ECO:0008006" key="3">
    <source>
        <dbReference type="Google" id="ProtNLM"/>
    </source>
</evidence>
<sequence>MTTAISTNLQSTLYETDHYLWIETTLKQLENRDIDNLDWQHLSEEIEALGIEQRRKVESYLKQLLIHLLLCCYWETEKETCQRGWQIEISNFRDELEFSFRSKTLYNYFLSCLEQVYTKARRQVIQKTGLPTEIFPKQCPFSLEDILNNEYFP</sequence>
<reference evidence="1 2" key="1">
    <citation type="submission" date="2015-09" db="EMBL/GenBank/DDBJ databases">
        <title>Whole genome shotgun sequence assembly of Aphanizomenon flos-aquae UKL13.</title>
        <authorList>
            <person name="Driscoll C."/>
        </authorList>
    </citation>
    <scope>NUCLEOTIDE SEQUENCE [LARGE SCALE GENOMIC DNA]</scope>
    <source>
        <strain evidence="1">MDT13</strain>
    </source>
</reference>
<dbReference type="Proteomes" id="UP000092382">
    <property type="component" value="Unassembled WGS sequence"/>
</dbReference>
<gene>
    <name evidence="1" type="ORF">AN481_04920</name>
</gene>
<dbReference type="STRING" id="1803587.GCA_001593825_02157"/>
<dbReference type="InterPro" id="IPR002636">
    <property type="entry name" value="DUF29"/>
</dbReference>
<organism evidence="1 2">
    <name type="scientific">Aphanizomenon flos-aquae LD13</name>
    <dbReference type="NCBI Taxonomy" id="1710894"/>
    <lineage>
        <taxon>Bacteria</taxon>
        <taxon>Bacillati</taxon>
        <taxon>Cyanobacteriota</taxon>
        <taxon>Cyanophyceae</taxon>
        <taxon>Nostocales</taxon>
        <taxon>Aphanizomenonaceae</taxon>
        <taxon>Aphanizomenon</taxon>
    </lineage>
</organism>
<name>A0A1B7VZI2_APHFL</name>
<dbReference type="PANTHER" id="PTHR34235">
    <property type="entry name" value="SLR1203 PROTEIN-RELATED"/>
    <property type="match status" value="1"/>
</dbReference>
<evidence type="ECO:0000313" key="2">
    <source>
        <dbReference type="Proteomes" id="UP000092382"/>
    </source>
</evidence>
<comment type="caution">
    <text evidence="1">The sequence shown here is derived from an EMBL/GenBank/DDBJ whole genome shotgun (WGS) entry which is preliminary data.</text>
</comment>
<dbReference type="Gene3D" id="1.20.1220.20">
    <property type="entry name" value="Uncharcterised protein PF01724"/>
    <property type="match status" value="1"/>
</dbReference>
<dbReference type="PATRIC" id="fig|1710894.3.peg.1973"/>
<dbReference type="EMBL" id="LJOY01000011">
    <property type="protein sequence ID" value="OBQ26433.1"/>
    <property type="molecule type" value="Genomic_DNA"/>
</dbReference>
<accession>A0A1B7VZI2</accession>
<protein>
    <recommendedName>
        <fullName evidence="3">DUF29 domain-containing protein</fullName>
    </recommendedName>
</protein>